<evidence type="ECO:0000256" key="4">
    <source>
        <dbReference type="ARBA" id="ARBA00008905"/>
    </source>
</evidence>
<dbReference type="UniPathway" id="UPA00378"/>
<comment type="function">
    <text evidence="1 10">Subunit of the oligosaccharyl transferase (OST) complex that catalyzes the initial transfer of a defined glycan (Glc(3)Man(9)GlcNAc(2) in eukaryotes) from the lipid carrier dolichol-pyrophosphate to an asparagine residue within an Asn-X-Ser/Thr consensus motif in nascent polypeptide chains, the first step in protein N-glycosylation. N-glycosylation occurs cotranslationally and the complex associates with the Sec61 complex at the channel-forming translocon complex that mediates protein translocation across the endoplasmic reticulum (ER). All subunits are required for a maximal enzyme activity.</text>
</comment>
<dbReference type="PANTHER" id="PTHR21049">
    <property type="entry name" value="RIBOPHORIN I"/>
    <property type="match status" value="1"/>
</dbReference>
<keyword evidence="8 10" id="KW-1133">Transmembrane helix</keyword>
<dbReference type="AlphaFoldDB" id="F4QAP9"/>
<feature type="signal peptide" evidence="10">
    <location>
        <begin position="1"/>
        <end position="26"/>
    </location>
</feature>
<evidence type="ECO:0000256" key="9">
    <source>
        <dbReference type="ARBA" id="ARBA00023136"/>
    </source>
</evidence>
<evidence type="ECO:0000256" key="5">
    <source>
        <dbReference type="ARBA" id="ARBA00022692"/>
    </source>
</evidence>
<evidence type="ECO:0000256" key="7">
    <source>
        <dbReference type="ARBA" id="ARBA00022824"/>
    </source>
</evidence>
<gene>
    <name evidence="12" type="primary">ost1</name>
    <name evidence="12" type="ORF">DFA_10611</name>
</gene>
<dbReference type="OMA" id="THYTLGY"/>
<dbReference type="Proteomes" id="UP000007797">
    <property type="component" value="Unassembled WGS sequence"/>
</dbReference>
<keyword evidence="6 10" id="KW-0732">Signal</keyword>
<dbReference type="OrthoDB" id="310030at2759"/>
<comment type="similarity">
    <text evidence="4 10">Belongs to the OST1 family.</text>
</comment>
<evidence type="ECO:0000256" key="8">
    <source>
        <dbReference type="ARBA" id="ARBA00022989"/>
    </source>
</evidence>
<feature type="chain" id="PRO_5005129575" description="Dolichyl-diphosphooligosaccharide--protein glycosyltransferase subunit 1" evidence="10">
    <location>
        <begin position="27"/>
        <end position="629"/>
    </location>
</feature>
<evidence type="ECO:0000256" key="10">
    <source>
        <dbReference type="RuleBase" id="RU361143"/>
    </source>
</evidence>
<comment type="subunit">
    <text evidence="10">Component of the oligosaccharyltransferase (OST) complex.</text>
</comment>
<keyword evidence="5 10" id="KW-0812">Transmembrane</keyword>
<evidence type="ECO:0000256" key="1">
    <source>
        <dbReference type="ARBA" id="ARBA00002791"/>
    </source>
</evidence>
<feature type="transmembrane region" description="Helical" evidence="10">
    <location>
        <begin position="452"/>
        <end position="473"/>
    </location>
</feature>
<keyword evidence="7 10" id="KW-0256">Endoplasmic reticulum</keyword>
<dbReference type="GeneID" id="14867064"/>
<dbReference type="STRING" id="1054147.F4QAP9"/>
<keyword evidence="11" id="KW-0175">Coiled coil</keyword>
<feature type="coiled-coil region" evidence="11">
    <location>
        <begin position="566"/>
        <end position="593"/>
    </location>
</feature>
<name>F4QAP9_CACFS</name>
<dbReference type="EMBL" id="GL883026">
    <property type="protein sequence ID" value="EGG15768.1"/>
    <property type="molecule type" value="Genomic_DNA"/>
</dbReference>
<proteinExistence type="inferred from homology"/>
<dbReference type="PANTHER" id="PTHR21049:SF0">
    <property type="entry name" value="DOLICHYL-DIPHOSPHOOLIGOSACCHARIDE--PROTEIN GLYCOSYLTRANSFERASE SUBUNIT 1"/>
    <property type="match status" value="1"/>
</dbReference>
<evidence type="ECO:0000256" key="11">
    <source>
        <dbReference type="SAM" id="Coils"/>
    </source>
</evidence>
<evidence type="ECO:0000313" key="13">
    <source>
        <dbReference type="Proteomes" id="UP000007797"/>
    </source>
</evidence>
<dbReference type="GO" id="GO:0018279">
    <property type="term" value="P:protein N-linked glycosylation via asparagine"/>
    <property type="evidence" value="ECO:0007669"/>
    <property type="project" value="TreeGrafter"/>
</dbReference>
<evidence type="ECO:0000256" key="6">
    <source>
        <dbReference type="ARBA" id="ARBA00022729"/>
    </source>
</evidence>
<dbReference type="KEGG" id="dfa:DFA_10611"/>
<evidence type="ECO:0000256" key="2">
    <source>
        <dbReference type="ARBA" id="ARBA00004115"/>
    </source>
</evidence>
<dbReference type="Pfam" id="PF04597">
    <property type="entry name" value="Ribophorin_I"/>
    <property type="match status" value="1"/>
</dbReference>
<keyword evidence="13" id="KW-1185">Reference proteome</keyword>
<dbReference type="RefSeq" id="XP_004354515.1">
    <property type="nucleotide sequence ID" value="XM_004354463.1"/>
</dbReference>
<comment type="pathway">
    <text evidence="3 10">Protein modification; protein glycosylation.</text>
</comment>
<reference evidence="13" key="1">
    <citation type="journal article" date="2011" name="Genome Res.">
        <title>Phylogeny-wide analysis of social amoeba genomes highlights ancient origins for complex intercellular communication.</title>
        <authorList>
            <person name="Heidel A.J."/>
            <person name="Lawal H.M."/>
            <person name="Felder M."/>
            <person name="Schilde C."/>
            <person name="Helps N.R."/>
            <person name="Tunggal B."/>
            <person name="Rivero F."/>
            <person name="John U."/>
            <person name="Schleicher M."/>
            <person name="Eichinger L."/>
            <person name="Platzer M."/>
            <person name="Noegel A.A."/>
            <person name="Schaap P."/>
            <person name="Gloeckner G."/>
        </authorList>
    </citation>
    <scope>NUCLEOTIDE SEQUENCE [LARGE SCALE GENOMIC DNA]</scope>
    <source>
        <strain evidence="13">SH3</strain>
    </source>
</reference>
<dbReference type="GO" id="GO:0008250">
    <property type="term" value="C:oligosaccharyltransferase complex"/>
    <property type="evidence" value="ECO:0007669"/>
    <property type="project" value="UniProtKB-UniRule"/>
</dbReference>
<sequence length="629" mass="71289">MRIQLFVTLLISVIALLLCTSSSAAASSNIVKTNWINNDVTRTIDLSTQIAKQTIQIKAKNQGTQSTNIYTVAIPTFVDGHQQIQAFIGDSEKKSLNILQSYTTKSNENQEFNLYDIELDKSYSKDSTLILKVKIISMNQVVAYPPTISQGQNQLVRFTDNAYFTSPYETESQKSTFKLSSSKVESYTQSVIDGQTATQKGQQVVYGPFRNVAPLAFSSVTVHYENNQPFLRLTNLIKEYEVSHWGNIAVETFYWILHGGAKWTGSFSRLDFQRNPAGSAPSHITEITEIVPRESADFYYRDEIGNISSSQYYPKQTETAFKIQPRFPLVGGWKNEFYTGYNLPTAPFLQKDTDTGRFQLTVGAGVSIENIFVQDHTLRFILPEGATDIKVVRTPFGGASKVEESFDIRKTFFDTVGRPVFEIKTEYTSFENYEPIVISYNLSPLAIFHEPLLAIGAVFCLCLFVIVFTRIDLSLLKRSSNKVARTPEVEKNAQQFKQLFDGRVQYHQDMEDAINTFARTGTAQEFQVAKQTLEQKYKESLSSTANKIVSTVSALDPVFSTHLKDLLEKSTQLQQIQSQIADHEAKQRSNKDQSSKSVSRFQYEEIRNKLISTYRKTFDDIITTFESLY</sequence>
<comment type="subcellular location">
    <subcellularLocation>
        <location evidence="2 10">Endoplasmic reticulum membrane</location>
        <topology evidence="2 10">Single-pass type I membrane protein</topology>
    </subcellularLocation>
</comment>
<organism evidence="12 13">
    <name type="scientific">Cavenderia fasciculata</name>
    <name type="common">Slime mold</name>
    <name type="synonym">Dictyostelium fasciculatum</name>
    <dbReference type="NCBI Taxonomy" id="261658"/>
    <lineage>
        <taxon>Eukaryota</taxon>
        <taxon>Amoebozoa</taxon>
        <taxon>Evosea</taxon>
        <taxon>Eumycetozoa</taxon>
        <taxon>Dictyostelia</taxon>
        <taxon>Acytosteliales</taxon>
        <taxon>Cavenderiaceae</taxon>
        <taxon>Cavenderia</taxon>
    </lineage>
</organism>
<evidence type="ECO:0000313" key="12">
    <source>
        <dbReference type="EMBL" id="EGG15768.1"/>
    </source>
</evidence>
<keyword evidence="9 10" id="KW-0472">Membrane</keyword>
<protein>
    <recommendedName>
        <fullName evidence="10">Dolichyl-diphosphooligosaccharide--protein glycosyltransferase subunit 1</fullName>
    </recommendedName>
</protein>
<evidence type="ECO:0000256" key="3">
    <source>
        <dbReference type="ARBA" id="ARBA00004922"/>
    </source>
</evidence>
<dbReference type="InterPro" id="IPR007676">
    <property type="entry name" value="Ribophorin_I"/>
</dbReference>
<accession>F4QAP9</accession>